<name>A0ABQ2F0L8_9DEIO</name>
<comment type="caution">
    <text evidence="2">The sequence shown here is derived from an EMBL/GenBank/DDBJ whole genome shotgun (WGS) entry which is preliminary data.</text>
</comment>
<organism evidence="2 3">
    <name type="scientific">Deinococcus malanensis</name>
    <dbReference type="NCBI Taxonomy" id="1706855"/>
    <lineage>
        <taxon>Bacteria</taxon>
        <taxon>Thermotogati</taxon>
        <taxon>Deinococcota</taxon>
        <taxon>Deinococci</taxon>
        <taxon>Deinococcales</taxon>
        <taxon>Deinococcaceae</taxon>
        <taxon>Deinococcus</taxon>
    </lineage>
</organism>
<dbReference type="EMBL" id="BMPP01000019">
    <property type="protein sequence ID" value="GGK38870.1"/>
    <property type="molecule type" value="Genomic_DNA"/>
</dbReference>
<dbReference type="Proteomes" id="UP000647587">
    <property type="component" value="Unassembled WGS sequence"/>
</dbReference>
<gene>
    <name evidence="2" type="primary">lutC</name>
    <name evidence="2" type="ORF">GCM10008955_35870</name>
</gene>
<dbReference type="PANTHER" id="PTHR43682:SF1">
    <property type="entry name" value="LACTATE UTILIZATION PROTEIN C"/>
    <property type="match status" value="1"/>
</dbReference>
<evidence type="ECO:0000313" key="2">
    <source>
        <dbReference type="EMBL" id="GGK38870.1"/>
    </source>
</evidence>
<sequence length="214" mass="22760">MSAEAKLEILTRINRAGQHAEASFVRAPVGLSTRTRQDVVEQFAEYAAEYRANVIRVDYAGLAQAIQDRLDLCGSERVAIPQDLPAGWLPQGASFTADQAGVTDLTDIQSVITACAVAIAETGTVVLDHGPGQGRRALTLVPDHHICVVRESQVMDSLPEAVAQLKASVGLGLPLTWISGPSATSDIELSRVEGVHGPRVLDIMLVHEHPDGTA</sequence>
<protein>
    <submittedName>
        <fullName evidence="2">Lactate utilization protein C</fullName>
    </submittedName>
</protein>
<dbReference type="InterPro" id="IPR037171">
    <property type="entry name" value="NagB/RpiA_transferase-like"/>
</dbReference>
<dbReference type="RefSeq" id="WP_189011237.1">
    <property type="nucleotide sequence ID" value="NZ_BMPP01000019.1"/>
</dbReference>
<evidence type="ECO:0000313" key="3">
    <source>
        <dbReference type="Proteomes" id="UP000647587"/>
    </source>
</evidence>
<accession>A0ABQ2F0L8</accession>
<reference evidence="3" key="1">
    <citation type="journal article" date="2019" name="Int. J. Syst. Evol. Microbiol.">
        <title>The Global Catalogue of Microorganisms (GCM) 10K type strain sequencing project: providing services to taxonomists for standard genome sequencing and annotation.</title>
        <authorList>
            <consortium name="The Broad Institute Genomics Platform"/>
            <consortium name="The Broad Institute Genome Sequencing Center for Infectious Disease"/>
            <person name="Wu L."/>
            <person name="Ma J."/>
        </authorList>
    </citation>
    <scope>NUCLEOTIDE SEQUENCE [LARGE SCALE GENOMIC DNA]</scope>
    <source>
        <strain evidence="3">JCM 30331</strain>
    </source>
</reference>
<dbReference type="InterPro" id="IPR003741">
    <property type="entry name" value="LUD_dom"/>
</dbReference>
<proteinExistence type="predicted"/>
<dbReference type="PANTHER" id="PTHR43682">
    <property type="entry name" value="LACTATE UTILIZATION PROTEIN C"/>
    <property type="match status" value="1"/>
</dbReference>
<evidence type="ECO:0000259" key="1">
    <source>
        <dbReference type="Pfam" id="PF02589"/>
    </source>
</evidence>
<dbReference type="InterPro" id="IPR024185">
    <property type="entry name" value="FTHF_cligase-like_sf"/>
</dbReference>
<keyword evidence="3" id="KW-1185">Reference proteome</keyword>
<dbReference type="Gene3D" id="3.40.50.10420">
    <property type="entry name" value="NagB/RpiA/CoA transferase-like"/>
    <property type="match status" value="1"/>
</dbReference>
<feature type="domain" description="LUD" evidence="1">
    <location>
        <begin position="105"/>
        <end position="206"/>
    </location>
</feature>
<dbReference type="SUPFAM" id="SSF100950">
    <property type="entry name" value="NagB/RpiA/CoA transferase-like"/>
    <property type="match status" value="1"/>
</dbReference>
<dbReference type="Pfam" id="PF02589">
    <property type="entry name" value="LUD_dom"/>
    <property type="match status" value="1"/>
</dbReference>